<protein>
    <submittedName>
        <fullName evidence="3">Uncharacterized protein</fullName>
    </submittedName>
</protein>
<dbReference type="AlphaFoldDB" id="B3NTZ0"/>
<feature type="region of interest" description="Disordered" evidence="1">
    <location>
        <begin position="63"/>
        <end position="105"/>
    </location>
</feature>
<feature type="compositionally biased region" description="Acidic residues" evidence="1">
    <location>
        <begin position="76"/>
        <end position="96"/>
    </location>
</feature>
<keyword evidence="4" id="KW-1185">Reference proteome</keyword>
<dbReference type="EMBL" id="CH954180">
    <property type="protein sequence ID" value="EDV45698.1"/>
    <property type="molecule type" value="Genomic_DNA"/>
</dbReference>
<dbReference type="Proteomes" id="UP000008711">
    <property type="component" value="Unassembled WGS sequence"/>
</dbReference>
<dbReference type="KEGG" id="der:6550323"/>
<dbReference type="OMA" id="EYYLIPL"/>
<reference evidence="3 4" key="1">
    <citation type="journal article" date="2007" name="Nature">
        <title>Evolution of genes and genomes on the Drosophila phylogeny.</title>
        <authorList>
            <consortium name="Drosophila 12 Genomes Consortium"/>
            <person name="Clark A.G."/>
            <person name="Eisen M.B."/>
            <person name="Smith D.R."/>
            <person name="Bergman C.M."/>
            <person name="Oliver B."/>
            <person name="Markow T.A."/>
            <person name="Kaufman T.C."/>
            <person name="Kellis M."/>
            <person name="Gelbart W."/>
            <person name="Iyer V.N."/>
            <person name="Pollard D.A."/>
            <person name="Sackton T.B."/>
            <person name="Larracuente A.M."/>
            <person name="Singh N.D."/>
            <person name="Abad J.P."/>
            <person name="Abt D.N."/>
            <person name="Adryan B."/>
            <person name="Aguade M."/>
            <person name="Akashi H."/>
            <person name="Anderson W.W."/>
            <person name="Aquadro C.F."/>
            <person name="Ardell D.H."/>
            <person name="Arguello R."/>
            <person name="Artieri C.G."/>
            <person name="Barbash D.A."/>
            <person name="Barker D."/>
            <person name="Barsanti P."/>
            <person name="Batterham P."/>
            <person name="Batzoglou S."/>
            <person name="Begun D."/>
            <person name="Bhutkar A."/>
            <person name="Blanco E."/>
            <person name="Bosak S.A."/>
            <person name="Bradley R.K."/>
            <person name="Brand A.D."/>
            <person name="Brent M.R."/>
            <person name="Brooks A.N."/>
            <person name="Brown R.H."/>
            <person name="Butlin R.K."/>
            <person name="Caggese C."/>
            <person name="Calvi B.R."/>
            <person name="Bernardo de Carvalho A."/>
            <person name="Caspi A."/>
            <person name="Castrezana S."/>
            <person name="Celniker S.E."/>
            <person name="Chang J.L."/>
            <person name="Chapple C."/>
            <person name="Chatterji S."/>
            <person name="Chinwalla A."/>
            <person name="Civetta A."/>
            <person name="Clifton S.W."/>
            <person name="Comeron J.M."/>
            <person name="Costello J.C."/>
            <person name="Coyne J.A."/>
            <person name="Daub J."/>
            <person name="David R.G."/>
            <person name="Delcher A.L."/>
            <person name="Delehaunty K."/>
            <person name="Do C.B."/>
            <person name="Ebling H."/>
            <person name="Edwards K."/>
            <person name="Eickbush T."/>
            <person name="Evans J.D."/>
            <person name="Filipski A."/>
            <person name="Findeiss S."/>
            <person name="Freyhult E."/>
            <person name="Fulton L."/>
            <person name="Fulton R."/>
            <person name="Garcia A.C."/>
            <person name="Gardiner A."/>
            <person name="Garfield D.A."/>
            <person name="Garvin B.E."/>
            <person name="Gibson G."/>
            <person name="Gilbert D."/>
            <person name="Gnerre S."/>
            <person name="Godfrey J."/>
            <person name="Good R."/>
            <person name="Gotea V."/>
            <person name="Gravely B."/>
            <person name="Greenberg A.J."/>
            <person name="Griffiths-Jones S."/>
            <person name="Gross S."/>
            <person name="Guigo R."/>
            <person name="Gustafson E.A."/>
            <person name="Haerty W."/>
            <person name="Hahn M.W."/>
            <person name="Halligan D.L."/>
            <person name="Halpern A.L."/>
            <person name="Halter G.M."/>
            <person name="Han M.V."/>
            <person name="Heger A."/>
            <person name="Hillier L."/>
            <person name="Hinrichs A.S."/>
            <person name="Holmes I."/>
            <person name="Hoskins R.A."/>
            <person name="Hubisz M.J."/>
            <person name="Hultmark D."/>
            <person name="Huntley M.A."/>
            <person name="Jaffe D.B."/>
            <person name="Jagadeeshan S."/>
            <person name="Jeck W.R."/>
            <person name="Johnson J."/>
            <person name="Jones C.D."/>
            <person name="Jordan W.C."/>
            <person name="Karpen G.H."/>
            <person name="Kataoka E."/>
            <person name="Keightley P.D."/>
            <person name="Kheradpour P."/>
            <person name="Kirkness E.F."/>
            <person name="Koerich L.B."/>
            <person name="Kristiansen K."/>
            <person name="Kudrna D."/>
            <person name="Kulathinal R.J."/>
            <person name="Kumar S."/>
            <person name="Kwok R."/>
            <person name="Lander E."/>
            <person name="Langley C.H."/>
            <person name="Lapoint R."/>
            <person name="Lazzaro B.P."/>
            <person name="Lee S.J."/>
            <person name="Levesque L."/>
            <person name="Li R."/>
            <person name="Lin C.F."/>
            <person name="Lin M.F."/>
            <person name="Lindblad-Toh K."/>
            <person name="Llopart A."/>
            <person name="Long M."/>
            <person name="Low L."/>
            <person name="Lozovsky E."/>
            <person name="Lu J."/>
            <person name="Luo M."/>
            <person name="Machado C.A."/>
            <person name="Makalowski W."/>
            <person name="Marzo M."/>
            <person name="Matsuda M."/>
            <person name="Matzkin L."/>
            <person name="McAllister B."/>
            <person name="McBride C.S."/>
            <person name="McKernan B."/>
            <person name="McKernan K."/>
            <person name="Mendez-Lago M."/>
            <person name="Minx P."/>
            <person name="Mollenhauer M.U."/>
            <person name="Montooth K."/>
            <person name="Mount S.M."/>
            <person name="Mu X."/>
            <person name="Myers E."/>
            <person name="Negre B."/>
            <person name="Newfeld S."/>
            <person name="Nielsen R."/>
            <person name="Noor M.A."/>
            <person name="O'Grady P."/>
            <person name="Pachter L."/>
            <person name="Papaceit M."/>
            <person name="Parisi M.J."/>
            <person name="Parisi M."/>
            <person name="Parts L."/>
            <person name="Pedersen J.S."/>
            <person name="Pesole G."/>
            <person name="Phillippy A.M."/>
            <person name="Ponting C.P."/>
            <person name="Pop M."/>
            <person name="Porcelli D."/>
            <person name="Powell J.R."/>
            <person name="Prohaska S."/>
            <person name="Pruitt K."/>
            <person name="Puig M."/>
            <person name="Quesneville H."/>
            <person name="Ram K.R."/>
            <person name="Rand D."/>
            <person name="Rasmussen M.D."/>
            <person name="Reed L.K."/>
            <person name="Reenan R."/>
            <person name="Reily A."/>
            <person name="Remington K.A."/>
            <person name="Rieger T.T."/>
            <person name="Ritchie M.G."/>
            <person name="Robin C."/>
            <person name="Rogers Y.H."/>
            <person name="Rohde C."/>
            <person name="Rozas J."/>
            <person name="Rubenfield M.J."/>
            <person name="Ruiz A."/>
            <person name="Russo S."/>
            <person name="Salzberg S.L."/>
            <person name="Sanchez-Gracia A."/>
            <person name="Saranga D.J."/>
            <person name="Sato H."/>
            <person name="Schaeffer S.W."/>
            <person name="Schatz M.C."/>
            <person name="Schlenke T."/>
            <person name="Schwartz R."/>
            <person name="Segarra C."/>
            <person name="Singh R.S."/>
            <person name="Sirot L."/>
            <person name="Sirota M."/>
            <person name="Sisneros N.B."/>
            <person name="Smith C.D."/>
            <person name="Smith T.F."/>
            <person name="Spieth J."/>
            <person name="Stage D.E."/>
            <person name="Stark A."/>
            <person name="Stephan W."/>
            <person name="Strausberg R.L."/>
            <person name="Strempel S."/>
            <person name="Sturgill D."/>
            <person name="Sutton G."/>
            <person name="Sutton G.G."/>
            <person name="Tao W."/>
            <person name="Teichmann S."/>
            <person name="Tobari Y.N."/>
            <person name="Tomimura Y."/>
            <person name="Tsolas J.M."/>
            <person name="Valente V.L."/>
            <person name="Venter E."/>
            <person name="Venter J.C."/>
            <person name="Vicario S."/>
            <person name="Vieira F.G."/>
            <person name="Vilella A.J."/>
            <person name="Villasante A."/>
            <person name="Walenz B."/>
            <person name="Wang J."/>
            <person name="Wasserman M."/>
            <person name="Watts T."/>
            <person name="Wilson D."/>
            <person name="Wilson R.K."/>
            <person name="Wing R.A."/>
            <person name="Wolfner M.F."/>
            <person name="Wong A."/>
            <person name="Wong G.K."/>
            <person name="Wu C.I."/>
            <person name="Wu G."/>
            <person name="Yamamoto D."/>
            <person name="Yang H.P."/>
            <person name="Yang S.P."/>
            <person name="Yorke J.A."/>
            <person name="Yoshida K."/>
            <person name="Zdobnov E."/>
            <person name="Zhang P."/>
            <person name="Zhang Y."/>
            <person name="Zimin A.V."/>
            <person name="Baldwin J."/>
            <person name="Abdouelleil A."/>
            <person name="Abdulkadir J."/>
            <person name="Abebe A."/>
            <person name="Abera B."/>
            <person name="Abreu J."/>
            <person name="Acer S.C."/>
            <person name="Aftuck L."/>
            <person name="Alexander A."/>
            <person name="An P."/>
            <person name="Anderson E."/>
            <person name="Anderson S."/>
            <person name="Arachi H."/>
            <person name="Azer M."/>
            <person name="Bachantsang P."/>
            <person name="Barry A."/>
            <person name="Bayul T."/>
            <person name="Berlin A."/>
            <person name="Bessette D."/>
            <person name="Bloom T."/>
            <person name="Blye J."/>
            <person name="Boguslavskiy L."/>
            <person name="Bonnet C."/>
            <person name="Boukhgalter B."/>
            <person name="Bourzgui I."/>
            <person name="Brown A."/>
            <person name="Cahill P."/>
            <person name="Channer S."/>
            <person name="Cheshatsang Y."/>
            <person name="Chuda L."/>
            <person name="Citroen M."/>
            <person name="Collymore A."/>
            <person name="Cooke P."/>
            <person name="Costello M."/>
            <person name="D'Aco K."/>
            <person name="Daza R."/>
            <person name="De Haan G."/>
            <person name="DeGray S."/>
            <person name="DeMaso C."/>
            <person name="Dhargay N."/>
            <person name="Dooley K."/>
            <person name="Dooley E."/>
            <person name="Doricent M."/>
            <person name="Dorje P."/>
            <person name="Dorjee K."/>
            <person name="Dupes A."/>
            <person name="Elong R."/>
            <person name="Falk J."/>
            <person name="Farina A."/>
            <person name="Faro S."/>
            <person name="Ferguson D."/>
            <person name="Fisher S."/>
            <person name="Foley C.D."/>
            <person name="Franke A."/>
            <person name="Friedrich D."/>
            <person name="Gadbois L."/>
            <person name="Gearin G."/>
            <person name="Gearin C.R."/>
            <person name="Giannoukos G."/>
            <person name="Goode T."/>
            <person name="Graham J."/>
            <person name="Grandbois E."/>
            <person name="Grewal S."/>
            <person name="Gyaltsen K."/>
            <person name="Hafez N."/>
            <person name="Hagos B."/>
            <person name="Hall J."/>
            <person name="Henson C."/>
            <person name="Hollinger A."/>
            <person name="Honan T."/>
            <person name="Huard M.D."/>
            <person name="Hughes L."/>
            <person name="Hurhula B."/>
            <person name="Husby M.E."/>
            <person name="Kamat A."/>
            <person name="Kanga B."/>
            <person name="Kashin S."/>
            <person name="Khazanovich D."/>
            <person name="Kisner P."/>
            <person name="Lance K."/>
            <person name="Lara M."/>
            <person name="Lee W."/>
            <person name="Lennon N."/>
            <person name="Letendre F."/>
            <person name="LeVine R."/>
            <person name="Lipovsky A."/>
            <person name="Liu X."/>
            <person name="Liu J."/>
            <person name="Liu S."/>
            <person name="Lokyitsang T."/>
            <person name="Lokyitsang Y."/>
            <person name="Lubonja R."/>
            <person name="Lui A."/>
            <person name="MacDonald P."/>
            <person name="Magnisalis V."/>
            <person name="Maru K."/>
            <person name="Matthews C."/>
            <person name="McCusker W."/>
            <person name="McDonough S."/>
            <person name="Mehta T."/>
            <person name="Meldrim J."/>
            <person name="Meneus L."/>
            <person name="Mihai O."/>
            <person name="Mihalev A."/>
            <person name="Mihova T."/>
            <person name="Mittelman R."/>
            <person name="Mlenga V."/>
            <person name="Montmayeur A."/>
            <person name="Mulrain L."/>
            <person name="Navidi A."/>
            <person name="Naylor J."/>
            <person name="Negash T."/>
            <person name="Nguyen T."/>
            <person name="Nguyen N."/>
            <person name="Nicol R."/>
            <person name="Norbu C."/>
            <person name="Norbu N."/>
            <person name="Novod N."/>
            <person name="O'Neill B."/>
            <person name="Osman S."/>
            <person name="Markiewicz E."/>
            <person name="Oyono O.L."/>
            <person name="Patti C."/>
            <person name="Phunkhang P."/>
            <person name="Pierre F."/>
            <person name="Priest M."/>
            <person name="Raghuraman S."/>
            <person name="Rege F."/>
            <person name="Reyes R."/>
            <person name="Rise C."/>
            <person name="Rogov P."/>
            <person name="Ross K."/>
            <person name="Ryan E."/>
            <person name="Settipalli S."/>
            <person name="Shea T."/>
            <person name="Sherpa N."/>
            <person name="Shi L."/>
            <person name="Shih D."/>
            <person name="Sparrow T."/>
            <person name="Spaulding J."/>
            <person name="Stalker J."/>
            <person name="Stange-Thomann N."/>
            <person name="Stavropoulos S."/>
            <person name="Stone C."/>
            <person name="Strader C."/>
            <person name="Tesfaye S."/>
            <person name="Thomson T."/>
            <person name="Thoulutsang Y."/>
            <person name="Thoulutsang D."/>
            <person name="Topham K."/>
            <person name="Topping I."/>
            <person name="Tsamla T."/>
            <person name="Vassiliev H."/>
            <person name="Vo A."/>
            <person name="Wangchuk T."/>
            <person name="Wangdi T."/>
            <person name="Weiand M."/>
            <person name="Wilkinson J."/>
            <person name="Wilson A."/>
            <person name="Yadav S."/>
            <person name="Young G."/>
            <person name="Yu Q."/>
            <person name="Zembek L."/>
            <person name="Zhong D."/>
            <person name="Zimmer A."/>
            <person name="Zwirko Z."/>
            <person name="Jaffe D.B."/>
            <person name="Alvarez P."/>
            <person name="Brockman W."/>
            <person name="Butler J."/>
            <person name="Chin C."/>
            <person name="Gnerre S."/>
            <person name="Grabherr M."/>
            <person name="Kleber M."/>
            <person name="Mauceli E."/>
            <person name="MacCallum I."/>
        </authorList>
    </citation>
    <scope>NUCLEOTIDE SEQUENCE [LARGE SCALE GENOMIC DNA]</scope>
    <source>
        <strain evidence="3 4">TSC#14021-0224.01</strain>
    </source>
</reference>
<evidence type="ECO:0000256" key="1">
    <source>
        <dbReference type="SAM" id="MobiDB-lite"/>
    </source>
</evidence>
<reference evidence="3 4" key="2">
    <citation type="journal article" date="2008" name="Bioinformatics">
        <title>Assembly reconciliation.</title>
        <authorList>
            <person name="Zimin A.V."/>
            <person name="Smith D.R."/>
            <person name="Sutton G."/>
            <person name="Yorke J.A."/>
        </authorList>
    </citation>
    <scope>NUCLEOTIDE SEQUENCE [LARGE SCALE GENOMIC DNA]</scope>
    <source>
        <strain evidence="3 4">TSC#14021-0224.01</strain>
    </source>
</reference>
<organism evidence="3 4">
    <name type="scientific">Drosophila erecta</name>
    <name type="common">Fruit fly</name>
    <dbReference type="NCBI Taxonomy" id="7220"/>
    <lineage>
        <taxon>Eukaryota</taxon>
        <taxon>Metazoa</taxon>
        <taxon>Ecdysozoa</taxon>
        <taxon>Arthropoda</taxon>
        <taxon>Hexapoda</taxon>
        <taxon>Insecta</taxon>
        <taxon>Pterygota</taxon>
        <taxon>Neoptera</taxon>
        <taxon>Endopterygota</taxon>
        <taxon>Diptera</taxon>
        <taxon>Brachycera</taxon>
        <taxon>Muscomorpha</taxon>
        <taxon>Ephydroidea</taxon>
        <taxon>Drosophilidae</taxon>
        <taxon>Drosophila</taxon>
        <taxon>Sophophora</taxon>
    </lineage>
</organism>
<feature type="signal peptide" evidence="2">
    <location>
        <begin position="1"/>
        <end position="25"/>
    </location>
</feature>
<evidence type="ECO:0000313" key="3">
    <source>
        <dbReference type="EMBL" id="EDV45698.1"/>
    </source>
</evidence>
<accession>B3NTZ0</accession>
<feature type="chain" id="PRO_5002792591" evidence="2">
    <location>
        <begin position="26"/>
        <end position="161"/>
    </location>
</feature>
<dbReference type="HOGENOM" id="CLU_1724222_0_0_1"/>
<evidence type="ECO:0000256" key="2">
    <source>
        <dbReference type="SAM" id="SignalP"/>
    </source>
</evidence>
<sequence>MAGQRFLIVLIVVAILVPSIPEISAKTCGSRHQLRTHNEPVVDLSLLSAKQLKQLVQQLAKLQTQKDEDGGHAVEQDEEAEEEEDPNQDQELEDPEDDHRGGSRPWNRLQRIIRRQLVKIPKRYLKKLLRQFGLARSAGYGGVRSANWGPQLEEYYLIPLE</sequence>
<dbReference type="PhylomeDB" id="B3NTZ0"/>
<feature type="compositionally biased region" description="Basic and acidic residues" evidence="1">
    <location>
        <begin position="64"/>
        <end position="75"/>
    </location>
</feature>
<proteinExistence type="predicted"/>
<name>B3NTZ0_DROER</name>
<dbReference type="OrthoDB" id="7978767at2759"/>
<evidence type="ECO:0000313" key="4">
    <source>
        <dbReference type="Proteomes" id="UP000008711"/>
    </source>
</evidence>
<gene>
    <name evidence="3" type="primary">Dere\GG18642</name>
    <name evidence="3" type="synonym">dere_GLEANR_3461</name>
    <name evidence="3" type="synonym">GG18642</name>
    <name evidence="3" type="ORF">Dere_GG18642</name>
</gene>
<dbReference type="eggNOG" id="ENOG502T9ED">
    <property type="taxonomic scope" value="Eukaryota"/>
</dbReference>
<keyword evidence="2" id="KW-0732">Signal</keyword>